<keyword evidence="3" id="KW-0687">Ribonucleoprotein</keyword>
<dbReference type="EMBL" id="AF218023">
    <property type="protein sequence ID" value="AAG17265.1"/>
    <property type="molecule type" value="mRNA"/>
</dbReference>
<protein>
    <submittedName>
        <fullName evidence="3">Ribosomal protein L10, isoform CRA_a</fullName>
    </submittedName>
    <submittedName>
        <fullName evidence="2">cDNA: FLJ23544 fis, clone LNG08336</fullName>
    </submittedName>
</protein>
<dbReference type="GO" id="GO:0005840">
    <property type="term" value="C:ribosome"/>
    <property type="evidence" value="ECO:0007669"/>
    <property type="project" value="UniProtKB-KW"/>
</dbReference>
<proteinExistence type="evidence at transcript level"/>
<evidence type="ECO:0000313" key="3">
    <source>
        <dbReference type="EMBL" id="EAW72736.1"/>
    </source>
</evidence>
<dbReference type="ChiTaRS" id="RPL10">
    <property type="organism name" value="human"/>
</dbReference>
<reference evidence="2" key="2">
    <citation type="submission" date="2000-08" db="EMBL/GenBank/DDBJ databases">
        <title>NEDO human cDNA sequencing project.</title>
        <authorList>
            <person name="Kawakami T."/>
            <person name="Noguchi S."/>
            <person name="Itoh T."/>
            <person name="Shigeta K."/>
            <person name="Senba T."/>
            <person name="Matsumura K."/>
            <person name="Nakajima Y."/>
            <person name="Mizuno T."/>
            <person name="Morinaga M."/>
            <person name="Tanigami A."/>
            <person name="Fujiwara T."/>
            <person name="Ono T."/>
            <person name="Yamada K."/>
            <person name="Fujii Y."/>
            <person name="Ozaki K."/>
            <person name="Hirao M."/>
            <person name="Ohmori Y."/>
            <person name="Ota T."/>
            <person name="Suzuki Y."/>
            <person name="Obayashi M."/>
            <person name="Nishi T."/>
            <person name="Shibahara T."/>
            <person name="Tanaka T."/>
            <person name="Nakamura Y."/>
            <person name="Isogai T."/>
            <person name="Sugano S."/>
        </authorList>
    </citation>
    <scope>NUCLEOTIDE SEQUENCE</scope>
    <source>
        <tissue evidence="2">Human lung</tissue>
    </source>
</reference>
<reference evidence="1" key="1">
    <citation type="submission" date="1999-12" db="EMBL/GenBank/DDBJ databases">
        <title>Novel Human cDNA clones with function of inhibiting cancer cell growth.</title>
        <authorList>
            <person name="Gu J.R."/>
            <person name="Wan D.F."/>
            <person name="Zhao X.T."/>
            <person name="Zhou X.M."/>
            <person name="Jiang H.Q."/>
            <person name="Zhang P.P."/>
            <person name="Qin W.X."/>
            <person name="Huang Y."/>
            <person name="Qiu X.K."/>
            <person name="Qian L.F."/>
            <person name="He L.P."/>
            <person name="Li H.N."/>
            <person name="Yu Y."/>
            <person name="Yu J."/>
            <person name="Han L.H."/>
        </authorList>
    </citation>
    <scope>NUCLEOTIDE SEQUENCE</scope>
</reference>
<dbReference type="EMBL" id="CH471172">
    <property type="protein sequence ID" value="EAW72736.1"/>
    <property type="molecule type" value="Genomic_DNA"/>
</dbReference>
<organism evidence="2">
    <name type="scientific">Homo sapiens</name>
    <name type="common">Human</name>
    <dbReference type="NCBI Taxonomy" id="9606"/>
    <lineage>
        <taxon>Eukaryota</taxon>
        <taxon>Metazoa</taxon>
        <taxon>Chordata</taxon>
        <taxon>Craniata</taxon>
        <taxon>Vertebrata</taxon>
        <taxon>Euteleostomi</taxon>
        <taxon>Mammalia</taxon>
        <taxon>Eutheria</taxon>
        <taxon>Euarchontoglires</taxon>
        <taxon>Primates</taxon>
        <taxon>Haplorrhini</taxon>
        <taxon>Catarrhini</taxon>
        <taxon>Hominidae</taxon>
        <taxon>Homo</taxon>
    </lineage>
</organism>
<dbReference type="AlphaFoldDB" id="Q9GZW2"/>
<name>Q9GZW2_HUMAN</name>
<gene>
    <name evidence="3" type="primary">RPL10</name>
    <name evidence="3" type="ORF">hCG_2008007</name>
</gene>
<reference evidence="3" key="3">
    <citation type="journal article" date="2001" name="Science">
        <title>The sequence of the human genome.</title>
        <authorList>
            <person name="Venter J.C."/>
            <person name="Adams M.D."/>
            <person name="Myers E.W."/>
            <person name="Li P.W."/>
            <person name="Mural R.J."/>
            <person name="Sutton G.G."/>
            <person name="Smith H.O."/>
            <person name="Yandell M."/>
            <person name="Evans C.A."/>
            <person name="Holt R.A."/>
            <person name="Gocayne J.D."/>
            <person name="Amanatides P."/>
            <person name="Ballew R.M."/>
            <person name="Huson D.H."/>
            <person name="Wortman J.R."/>
            <person name="Zhang Q."/>
            <person name="Kodira C.D."/>
            <person name="Zheng X.H."/>
            <person name="Chen L."/>
            <person name="Skupski M."/>
            <person name="Subramanian G."/>
            <person name="Thomas P.D."/>
            <person name="Zhang J."/>
            <person name="Gabor Miklos G.L."/>
            <person name="Nelson C."/>
            <person name="Broder S."/>
            <person name="Clark A.G."/>
            <person name="Nadeau J."/>
            <person name="McKusick V.A."/>
            <person name="Zinder N."/>
            <person name="Levine A.J."/>
            <person name="Roberts R.J."/>
            <person name="Simon M."/>
            <person name="Slayman C."/>
            <person name="Hunkapiller M."/>
            <person name="Bolanos R."/>
            <person name="Delcher A."/>
            <person name="Dew I."/>
            <person name="Fasulo D."/>
            <person name="Flanigan M."/>
            <person name="Florea L."/>
            <person name="Halpern A."/>
            <person name="Hannenhalli S."/>
            <person name="Kravitz S."/>
            <person name="Levy S."/>
            <person name="Mobarry C."/>
            <person name="Reinert K."/>
            <person name="Remington K."/>
            <person name="Abu-Threideh J."/>
            <person name="Beasley E."/>
            <person name="Biddick K."/>
            <person name="Bonazzi V."/>
            <person name="Brandon R."/>
            <person name="Cargill M."/>
            <person name="Chandramouliswaran I."/>
            <person name="Charlab R."/>
            <person name="Chaturvedi K."/>
            <person name="Deng Z."/>
            <person name="Di Francesco V."/>
            <person name="Dunn P."/>
            <person name="Eilbeck K."/>
            <person name="Evangelista C."/>
            <person name="Gabrielian A.E."/>
            <person name="Gan W."/>
            <person name="Ge W."/>
            <person name="Gong F."/>
            <person name="Gu Z."/>
            <person name="Guan P."/>
            <person name="Heiman T.J."/>
            <person name="Higgins M.E."/>
            <person name="Ji R.R."/>
            <person name="Ke Z."/>
            <person name="Ketchum K.A."/>
            <person name="Lai Z."/>
            <person name="Lei Y."/>
            <person name="Li Z."/>
            <person name="Li J."/>
            <person name="Liang Y."/>
            <person name="Lin X."/>
            <person name="Lu F."/>
            <person name="Merkulov G.V."/>
            <person name="Milshina N."/>
            <person name="Moore H.M."/>
            <person name="Naik A.K."/>
            <person name="Narayan V.A."/>
            <person name="Neelam B."/>
            <person name="Nusskern D."/>
            <person name="Rusch D.B."/>
            <person name="Salzberg S."/>
            <person name="Shao W."/>
            <person name="Shue B."/>
            <person name="Sun J."/>
            <person name="Wang Z."/>
            <person name="Wang A."/>
            <person name="Wang X."/>
            <person name="Wang J."/>
            <person name="Wei M."/>
            <person name="Wides R."/>
            <person name="Xiao C."/>
            <person name="Yan C."/>
            <person name="Yao A."/>
            <person name="Ye J."/>
            <person name="Zhan M."/>
            <person name="Zhang W."/>
            <person name="Zhang H."/>
            <person name="Zhao Q."/>
            <person name="Zheng L."/>
            <person name="Zhong F."/>
            <person name="Zhong W."/>
            <person name="Zhu S."/>
            <person name="Zhao S."/>
            <person name="Gilbert D."/>
            <person name="Baumhueter S."/>
            <person name="Spier G."/>
            <person name="Carter C."/>
            <person name="Cravchik A."/>
            <person name="Woodage T."/>
            <person name="Ali F."/>
            <person name="An H."/>
            <person name="Awe A."/>
            <person name="Baldwin D."/>
            <person name="Baden H."/>
            <person name="Barnstead M."/>
            <person name="Barrow I."/>
            <person name="Beeson K."/>
            <person name="Busam D."/>
            <person name="Carver A."/>
            <person name="Center A."/>
            <person name="Cheng M.L."/>
            <person name="Curry L."/>
            <person name="Danaher S."/>
            <person name="Davenport L."/>
            <person name="Desilets R."/>
            <person name="Dietz S."/>
            <person name="Dodson K."/>
            <person name="Doup L."/>
            <person name="Ferriera S."/>
            <person name="Garg N."/>
            <person name="Gluecksmann A."/>
            <person name="Hart B."/>
            <person name="Haynes J."/>
            <person name="Haynes C."/>
            <person name="Heiner C."/>
            <person name="Hladun S."/>
            <person name="Hostin D."/>
            <person name="Houck J."/>
            <person name="Howland T."/>
            <person name="Ibegwam C."/>
            <person name="Johnson J."/>
            <person name="Kalush F."/>
            <person name="Kline L."/>
            <person name="Koduru S."/>
            <person name="Love A."/>
            <person name="Mann F."/>
            <person name="May D."/>
            <person name="McCawley S."/>
            <person name="McIntosh T."/>
            <person name="McMullen I."/>
            <person name="Moy M."/>
            <person name="Moy L."/>
            <person name="Murphy B."/>
            <person name="Nelson K."/>
            <person name="Pfannkoch C."/>
            <person name="Pratts E."/>
            <person name="Puri V."/>
            <person name="Qureshi H."/>
            <person name="Reardon M."/>
            <person name="Rodriguez R."/>
            <person name="Rogers Y.H."/>
            <person name="Romblad D."/>
            <person name="Ruhfel B."/>
            <person name="Scott R."/>
            <person name="Sitter C."/>
            <person name="Smallwood M."/>
            <person name="Stewart E."/>
            <person name="Strong R."/>
            <person name="Suh E."/>
            <person name="Thomas R."/>
            <person name="Tint N.N."/>
            <person name="Tse S."/>
            <person name="Vech C."/>
            <person name="Wang G."/>
            <person name="Wetter J."/>
            <person name="Williams S."/>
            <person name="Williams M."/>
            <person name="Windsor S."/>
            <person name="Winn-Deen E."/>
            <person name="Wolfe K."/>
            <person name="Zaveri J."/>
            <person name="Zaveri K."/>
            <person name="Abril J.F."/>
            <person name="Guigo R."/>
            <person name="Campbell M.J."/>
            <person name="Sjolander K.V."/>
            <person name="Karlak B."/>
            <person name="Kejariwal A."/>
            <person name="Mi H."/>
            <person name="Lazareva B."/>
            <person name="Hatton T."/>
            <person name="Narechania A."/>
            <person name="Diemer K."/>
            <person name="Muruganujan A."/>
            <person name="Guo N."/>
            <person name="Sato S."/>
            <person name="Bafna V."/>
            <person name="Istrail S."/>
            <person name="Lippert R."/>
            <person name="Schwartz R."/>
            <person name="Walenz B."/>
            <person name="Yooseph S."/>
            <person name="Allen D."/>
            <person name="Basu A."/>
            <person name="Baxendale J."/>
            <person name="Blick L."/>
            <person name="Caminha M."/>
            <person name="Carnes-Stine J."/>
            <person name="Caulk P."/>
            <person name="Chiang Y.H."/>
            <person name="Coyne M."/>
            <person name="Dahlke C."/>
            <person name="Mays A."/>
            <person name="Dombroski M."/>
            <person name="Donnelly M."/>
            <person name="Ely D."/>
            <person name="Esparham S."/>
            <person name="Fosler C."/>
            <person name="Gire H."/>
            <person name="Glanowski S."/>
            <person name="Glasser K."/>
            <person name="Glodek A."/>
            <person name="Gorokhov M."/>
            <person name="Graham K."/>
            <person name="Gropman B."/>
            <person name="Harris M."/>
            <person name="Heil J."/>
            <person name="Henderson S."/>
            <person name="Hoover J."/>
            <person name="Jennings D."/>
            <person name="Jordan C."/>
            <person name="Jordan J."/>
            <person name="Kasha J."/>
            <person name="Kagan L."/>
            <person name="Kraft C."/>
            <person name="Levitsky A."/>
            <person name="Lewis M."/>
            <person name="Liu X."/>
            <person name="Lopez J."/>
            <person name="Ma D."/>
            <person name="Majoros W."/>
            <person name="McDaniel J."/>
            <person name="Murphy S."/>
            <person name="Newman M."/>
            <person name="Nguyen T."/>
            <person name="Nguyen N."/>
            <person name="Nodell M."/>
            <person name="Pan S."/>
            <person name="Peck J."/>
            <person name="Peterson M."/>
            <person name="Rowe W."/>
            <person name="Sanders R."/>
            <person name="Scott J."/>
            <person name="Simpson M."/>
            <person name="Smith T."/>
            <person name="Sprague A."/>
            <person name="Stockwell T."/>
            <person name="Turner R."/>
            <person name="Venter E."/>
            <person name="Wang M."/>
            <person name="Wen M."/>
            <person name="Wu D."/>
            <person name="Wu M."/>
            <person name="Xia A."/>
            <person name="Zandieh A."/>
            <person name="Zhu X."/>
        </authorList>
    </citation>
    <scope>NUCLEOTIDE SEQUENCE</scope>
</reference>
<evidence type="ECO:0000313" key="2">
    <source>
        <dbReference type="EMBL" id="BAB15688.1"/>
    </source>
</evidence>
<keyword evidence="3" id="KW-0689">Ribosomal protein</keyword>
<dbReference type="OrthoDB" id="9507708at2759"/>
<evidence type="ECO:0000313" key="1">
    <source>
        <dbReference type="EMBL" id="AAG17265.1"/>
    </source>
</evidence>
<accession>Q9GZW2</accession>
<reference evidence="3" key="4">
    <citation type="submission" date="2005-09" db="EMBL/GenBank/DDBJ databases">
        <authorList>
            <person name="Mural R.J."/>
            <person name="Istrail S."/>
            <person name="Sutton G."/>
            <person name="Florea L."/>
            <person name="Halpern A.L."/>
            <person name="Mobarry C.M."/>
            <person name="Lippert R."/>
            <person name="Walenz B."/>
            <person name="Shatkay H."/>
            <person name="Dew I."/>
            <person name="Miller J.R."/>
            <person name="Flanigan M.J."/>
            <person name="Edwards N.J."/>
            <person name="Bolanos R."/>
            <person name="Fasulo D."/>
            <person name="Halldorsson B.V."/>
            <person name="Hannenhalli S."/>
            <person name="Turner R."/>
            <person name="Yooseph S."/>
            <person name="Lu F."/>
            <person name="Nusskern D.R."/>
            <person name="Shue B.C."/>
            <person name="Zheng X.H."/>
            <person name="Zhong F."/>
            <person name="Delcher A.L."/>
            <person name="Huson D.H."/>
            <person name="Kravitz S.A."/>
            <person name="Mouchard L."/>
            <person name="Reinert K."/>
            <person name="Remington K.A."/>
            <person name="Clark A.G."/>
            <person name="Waterman M.S."/>
            <person name="Eichler E.E."/>
            <person name="Adams M.D."/>
            <person name="Hunkapiller M.W."/>
            <person name="Myers E.W."/>
            <person name="Venter J.C."/>
        </authorList>
    </citation>
    <scope>NUCLEOTIDE SEQUENCE</scope>
</reference>
<sequence>MAAENNCGVEPPPCGGPVLGTDPMFYTSRLFFSLQYYCLFLRSRVGVEATVPSYLCLCPASSPHFRALDTLLGPLCAFSVLFPGDVPRALSDVKGSPGKTGAAASCVLQGAPDAFPLGLEVDLVPRARKS</sequence>
<dbReference type="EMBL" id="AK027197">
    <property type="protein sequence ID" value="BAB15688.1"/>
    <property type="molecule type" value="mRNA"/>
</dbReference>